<feature type="domain" description="Shikimate dehydrogenase substrate binding N-terminal" evidence="4">
    <location>
        <begin position="22"/>
        <end position="107"/>
    </location>
</feature>
<sequence>MEMKVHTQGVTNAAAPSLRMGLVGRGIQLSRTPAMHTTEARTQGLICRFDLIDTSEQTDVQLAKILDQAENDGFAGLNITYPYKQDVIALLDDISVSALRVGAVNTVVFKDGRRIGHNTDHWGFSESFRCGLPEAKLDTVLLIGAGGAGRAVAHALSNIGAECVLIADTRLDAAETLAAAICAAGGQAETAPDLIQAAARANGIVNATPMGMAELPGIPLDPTCLASHHWVADIVYFPLETALLKAARATGCQTLSGEGMAIFQAVRAFKLFTGCPADPDRMRATFRSLGQS</sequence>
<evidence type="ECO:0000259" key="4">
    <source>
        <dbReference type="Pfam" id="PF08501"/>
    </source>
</evidence>
<dbReference type="GO" id="GO:0009423">
    <property type="term" value="P:chorismate biosynthetic process"/>
    <property type="evidence" value="ECO:0007669"/>
    <property type="project" value="TreeGrafter"/>
</dbReference>
<dbReference type="Gene3D" id="3.40.50.10860">
    <property type="entry name" value="Leucine Dehydrogenase, chain A, domain 1"/>
    <property type="match status" value="1"/>
</dbReference>
<dbReference type="InterPro" id="IPR022893">
    <property type="entry name" value="Shikimate_DH_fam"/>
</dbReference>
<protein>
    <submittedName>
        <fullName evidence="6">Shikimate dehydrogenase</fullName>
    </submittedName>
</protein>
<feature type="domain" description="SDH C-terminal" evidence="5">
    <location>
        <begin position="257"/>
        <end position="284"/>
    </location>
</feature>
<proteinExistence type="predicted"/>
<dbReference type="STRING" id="1387277.SAMN06295998_11865"/>
<name>A0A1W2DW28_9RHOB</name>
<accession>A0A1W2DW28</accession>
<evidence type="ECO:0000259" key="5">
    <source>
        <dbReference type="Pfam" id="PF18317"/>
    </source>
</evidence>
<dbReference type="GO" id="GO:0005829">
    <property type="term" value="C:cytosol"/>
    <property type="evidence" value="ECO:0007669"/>
    <property type="project" value="TreeGrafter"/>
</dbReference>
<dbReference type="GO" id="GO:0050661">
    <property type="term" value="F:NADP binding"/>
    <property type="evidence" value="ECO:0007669"/>
    <property type="project" value="TreeGrafter"/>
</dbReference>
<evidence type="ECO:0000256" key="2">
    <source>
        <dbReference type="ARBA" id="ARBA00023002"/>
    </source>
</evidence>
<dbReference type="OrthoDB" id="9792692at2"/>
<dbReference type="PANTHER" id="PTHR21089:SF1">
    <property type="entry name" value="BIFUNCTIONAL 3-DEHYDROQUINATE DEHYDRATASE_SHIKIMATE DEHYDROGENASE, CHLOROPLASTIC"/>
    <property type="match status" value="1"/>
</dbReference>
<comment type="pathway">
    <text evidence="1">Metabolic intermediate biosynthesis; chorismate biosynthesis; chorismate from D-erythrose 4-phosphate and phosphoenolpyruvate: step 4/7.</text>
</comment>
<evidence type="ECO:0000313" key="6">
    <source>
        <dbReference type="EMBL" id="SMD01527.1"/>
    </source>
</evidence>
<evidence type="ECO:0000313" key="7">
    <source>
        <dbReference type="Proteomes" id="UP000192330"/>
    </source>
</evidence>
<dbReference type="SUPFAM" id="SSF51735">
    <property type="entry name" value="NAD(P)-binding Rossmann-fold domains"/>
    <property type="match status" value="1"/>
</dbReference>
<organism evidence="6 7">
    <name type="scientific">Primorskyibacter flagellatus</name>
    <dbReference type="NCBI Taxonomy" id="1387277"/>
    <lineage>
        <taxon>Bacteria</taxon>
        <taxon>Pseudomonadati</taxon>
        <taxon>Pseudomonadota</taxon>
        <taxon>Alphaproteobacteria</taxon>
        <taxon>Rhodobacterales</taxon>
        <taxon>Roseobacteraceae</taxon>
        <taxon>Primorskyibacter</taxon>
    </lineage>
</organism>
<dbReference type="Proteomes" id="UP000192330">
    <property type="component" value="Unassembled WGS sequence"/>
</dbReference>
<dbReference type="SUPFAM" id="SSF53223">
    <property type="entry name" value="Aminoacid dehydrogenase-like, N-terminal domain"/>
    <property type="match status" value="1"/>
</dbReference>
<reference evidence="6 7" key="1">
    <citation type="submission" date="2017-04" db="EMBL/GenBank/DDBJ databases">
        <authorList>
            <person name="Afonso C.L."/>
            <person name="Miller P.J."/>
            <person name="Scott M.A."/>
            <person name="Spackman E."/>
            <person name="Goraichik I."/>
            <person name="Dimitrov K.M."/>
            <person name="Suarez D.L."/>
            <person name="Swayne D.E."/>
        </authorList>
    </citation>
    <scope>NUCLEOTIDE SEQUENCE [LARGE SCALE GENOMIC DNA]</scope>
    <source>
        <strain evidence="6 7">CGMCC 1.12644</strain>
    </source>
</reference>
<evidence type="ECO:0000256" key="3">
    <source>
        <dbReference type="ARBA" id="ARBA00023141"/>
    </source>
</evidence>
<dbReference type="InterPro" id="IPR013708">
    <property type="entry name" value="Shikimate_DH-bd_N"/>
</dbReference>
<dbReference type="Gene3D" id="3.40.50.720">
    <property type="entry name" value="NAD(P)-binding Rossmann-like Domain"/>
    <property type="match status" value="1"/>
</dbReference>
<dbReference type="CDD" id="cd01065">
    <property type="entry name" value="NAD_bind_Shikimate_DH"/>
    <property type="match status" value="1"/>
</dbReference>
<dbReference type="PANTHER" id="PTHR21089">
    <property type="entry name" value="SHIKIMATE DEHYDROGENASE"/>
    <property type="match status" value="1"/>
</dbReference>
<keyword evidence="3" id="KW-0028">Amino-acid biosynthesis</keyword>
<dbReference type="Pfam" id="PF08501">
    <property type="entry name" value="Shikimate_dh_N"/>
    <property type="match status" value="1"/>
</dbReference>
<keyword evidence="7" id="KW-1185">Reference proteome</keyword>
<dbReference type="InterPro" id="IPR046346">
    <property type="entry name" value="Aminoacid_DH-like_N_sf"/>
</dbReference>
<dbReference type="Pfam" id="PF18317">
    <property type="entry name" value="SDH_C"/>
    <property type="match status" value="1"/>
</dbReference>
<dbReference type="AlphaFoldDB" id="A0A1W2DW28"/>
<gene>
    <name evidence="6" type="ORF">SAMN06295998_11865</name>
</gene>
<keyword evidence="2" id="KW-0560">Oxidoreductase</keyword>
<dbReference type="GO" id="GO:0009073">
    <property type="term" value="P:aromatic amino acid family biosynthetic process"/>
    <property type="evidence" value="ECO:0007669"/>
    <property type="project" value="UniProtKB-KW"/>
</dbReference>
<keyword evidence="3" id="KW-0057">Aromatic amino acid biosynthesis</keyword>
<dbReference type="RefSeq" id="WP_084354053.1">
    <property type="nucleotide sequence ID" value="NZ_FWYD01000018.1"/>
</dbReference>
<dbReference type="EMBL" id="FWYD01000018">
    <property type="protein sequence ID" value="SMD01527.1"/>
    <property type="molecule type" value="Genomic_DNA"/>
</dbReference>
<dbReference type="InterPro" id="IPR041121">
    <property type="entry name" value="SDH_C"/>
</dbReference>
<evidence type="ECO:0000256" key="1">
    <source>
        <dbReference type="ARBA" id="ARBA00004871"/>
    </source>
</evidence>
<dbReference type="GO" id="GO:0004764">
    <property type="term" value="F:shikimate 3-dehydrogenase (NADP+) activity"/>
    <property type="evidence" value="ECO:0007669"/>
    <property type="project" value="InterPro"/>
</dbReference>
<dbReference type="NCBIfam" id="NF009201">
    <property type="entry name" value="PRK12549.1"/>
    <property type="match status" value="1"/>
</dbReference>
<dbReference type="InterPro" id="IPR036291">
    <property type="entry name" value="NAD(P)-bd_dom_sf"/>
</dbReference>
<dbReference type="GO" id="GO:0019632">
    <property type="term" value="P:shikimate metabolic process"/>
    <property type="evidence" value="ECO:0007669"/>
    <property type="project" value="TreeGrafter"/>
</dbReference>